<dbReference type="Proteomes" id="UP000030765">
    <property type="component" value="Unassembled WGS sequence"/>
</dbReference>
<accession>A0A084WBZ0</accession>
<evidence type="ECO:0000313" key="4">
    <source>
        <dbReference type="Proteomes" id="UP000030765"/>
    </source>
</evidence>
<keyword evidence="4" id="KW-1185">Reference proteome</keyword>
<sequence>MHELAAVEFRVSCGILPASQISEKGCKSNGRHFHTVRFTGFSFSFSVPHSIRLITSPNQRRGLQTTTNSGLLTYPRSSGGGRTSSLVDETQEKVPLTTAKVAGHDGGVKLST</sequence>
<feature type="compositionally biased region" description="Basic and acidic residues" evidence="1">
    <location>
        <begin position="102"/>
        <end position="112"/>
    </location>
</feature>
<feature type="compositionally biased region" description="Polar residues" evidence="1">
    <location>
        <begin position="57"/>
        <end position="71"/>
    </location>
</feature>
<name>A0A084WBZ0_ANOSI</name>
<evidence type="ECO:0000313" key="2">
    <source>
        <dbReference type="EMBL" id="KFB47734.1"/>
    </source>
</evidence>
<evidence type="ECO:0000313" key="3">
    <source>
        <dbReference type="EnsemblMetazoa" id="ASIC015801-PA"/>
    </source>
</evidence>
<gene>
    <name evidence="2" type="ORF">ZHAS_00015801</name>
</gene>
<dbReference type="AlphaFoldDB" id="A0A084WBZ0"/>
<reference evidence="2 4" key="1">
    <citation type="journal article" date="2014" name="BMC Genomics">
        <title>Genome sequence of Anopheles sinensis provides insight into genetics basis of mosquito competence for malaria parasites.</title>
        <authorList>
            <person name="Zhou D."/>
            <person name="Zhang D."/>
            <person name="Ding G."/>
            <person name="Shi L."/>
            <person name="Hou Q."/>
            <person name="Ye Y."/>
            <person name="Xu Y."/>
            <person name="Zhou H."/>
            <person name="Xiong C."/>
            <person name="Li S."/>
            <person name="Yu J."/>
            <person name="Hong S."/>
            <person name="Yu X."/>
            <person name="Zou P."/>
            <person name="Chen C."/>
            <person name="Chang X."/>
            <person name="Wang W."/>
            <person name="Lv Y."/>
            <person name="Sun Y."/>
            <person name="Ma L."/>
            <person name="Shen B."/>
            <person name="Zhu C."/>
        </authorList>
    </citation>
    <scope>NUCLEOTIDE SEQUENCE [LARGE SCALE GENOMIC DNA]</scope>
</reference>
<organism evidence="2">
    <name type="scientific">Anopheles sinensis</name>
    <name type="common">Mosquito</name>
    <dbReference type="NCBI Taxonomy" id="74873"/>
    <lineage>
        <taxon>Eukaryota</taxon>
        <taxon>Metazoa</taxon>
        <taxon>Ecdysozoa</taxon>
        <taxon>Arthropoda</taxon>
        <taxon>Hexapoda</taxon>
        <taxon>Insecta</taxon>
        <taxon>Pterygota</taxon>
        <taxon>Neoptera</taxon>
        <taxon>Endopterygota</taxon>
        <taxon>Diptera</taxon>
        <taxon>Nematocera</taxon>
        <taxon>Culicoidea</taxon>
        <taxon>Culicidae</taxon>
        <taxon>Anophelinae</taxon>
        <taxon>Anopheles</taxon>
    </lineage>
</organism>
<protein>
    <submittedName>
        <fullName evidence="2 3">Putative (2R)-phospho-3-sulfolactate synthase (ComA)</fullName>
    </submittedName>
</protein>
<dbReference type="VEuPathDB" id="VectorBase:ASIC015801"/>
<proteinExistence type="predicted"/>
<dbReference type="EnsemblMetazoa" id="ASIC015801-RA">
    <property type="protein sequence ID" value="ASIC015801-PA"/>
    <property type="gene ID" value="ASIC015801"/>
</dbReference>
<feature type="region of interest" description="Disordered" evidence="1">
    <location>
        <begin position="57"/>
        <end position="112"/>
    </location>
</feature>
<evidence type="ECO:0000256" key="1">
    <source>
        <dbReference type="SAM" id="MobiDB-lite"/>
    </source>
</evidence>
<reference evidence="3" key="2">
    <citation type="submission" date="2020-05" db="UniProtKB">
        <authorList>
            <consortium name="EnsemblMetazoa"/>
        </authorList>
    </citation>
    <scope>IDENTIFICATION</scope>
</reference>
<dbReference type="EMBL" id="ATLV01022522">
    <property type="status" value="NOT_ANNOTATED_CDS"/>
    <property type="molecule type" value="Genomic_DNA"/>
</dbReference>
<dbReference type="EMBL" id="KE525333">
    <property type="protein sequence ID" value="KFB47734.1"/>
    <property type="molecule type" value="Genomic_DNA"/>
</dbReference>